<protein>
    <submittedName>
        <fullName evidence="4">Response regulator transcription factor</fullName>
    </submittedName>
</protein>
<dbReference type="SMART" id="SM00850">
    <property type="entry name" value="LytTR"/>
    <property type="match status" value="1"/>
</dbReference>
<dbReference type="PROSITE" id="PS50930">
    <property type="entry name" value="HTH_LYTTR"/>
    <property type="match status" value="1"/>
</dbReference>
<evidence type="ECO:0000259" key="3">
    <source>
        <dbReference type="PROSITE" id="PS50930"/>
    </source>
</evidence>
<name>A0ABX0IFR5_9FLAO</name>
<comment type="caution">
    <text evidence="1">Lacks conserved residue(s) required for the propagation of feature annotation.</text>
</comment>
<comment type="caution">
    <text evidence="4">The sequence shown here is derived from an EMBL/GenBank/DDBJ whole genome shotgun (WGS) entry which is preliminary data.</text>
</comment>
<dbReference type="InterPro" id="IPR011006">
    <property type="entry name" value="CheY-like_superfamily"/>
</dbReference>
<dbReference type="EMBL" id="JAAJBV010000007">
    <property type="protein sequence ID" value="NHM05075.1"/>
    <property type="molecule type" value="Genomic_DNA"/>
</dbReference>
<evidence type="ECO:0000313" key="5">
    <source>
        <dbReference type="Proteomes" id="UP000761423"/>
    </source>
</evidence>
<dbReference type="InterPro" id="IPR046947">
    <property type="entry name" value="LytR-like"/>
</dbReference>
<evidence type="ECO:0000256" key="1">
    <source>
        <dbReference type="PROSITE-ProRule" id="PRU00169"/>
    </source>
</evidence>
<dbReference type="PANTHER" id="PTHR37299">
    <property type="entry name" value="TRANSCRIPTIONAL REGULATOR-RELATED"/>
    <property type="match status" value="1"/>
</dbReference>
<dbReference type="InterPro" id="IPR007492">
    <property type="entry name" value="LytTR_DNA-bd_dom"/>
</dbReference>
<proteinExistence type="predicted"/>
<dbReference type="Gene3D" id="3.40.50.2300">
    <property type="match status" value="1"/>
</dbReference>
<feature type="domain" description="Response regulatory" evidence="2">
    <location>
        <begin position="5"/>
        <end position="118"/>
    </location>
</feature>
<dbReference type="Pfam" id="PF04397">
    <property type="entry name" value="LytTR"/>
    <property type="match status" value="1"/>
</dbReference>
<dbReference type="PANTHER" id="PTHR37299:SF1">
    <property type="entry name" value="STAGE 0 SPORULATION PROTEIN A HOMOLOG"/>
    <property type="match status" value="1"/>
</dbReference>
<dbReference type="SMART" id="SM00448">
    <property type="entry name" value="REC"/>
    <property type="match status" value="1"/>
</dbReference>
<dbReference type="InterPro" id="IPR001789">
    <property type="entry name" value="Sig_transdc_resp-reg_receiver"/>
</dbReference>
<feature type="domain" description="HTH LytTR-type" evidence="3">
    <location>
        <begin position="148"/>
        <end position="251"/>
    </location>
</feature>
<dbReference type="Proteomes" id="UP000761423">
    <property type="component" value="Unassembled WGS sequence"/>
</dbReference>
<gene>
    <name evidence="4" type="ORF">G4L40_10200</name>
</gene>
<keyword evidence="5" id="KW-1185">Reference proteome</keyword>
<reference evidence="4 5" key="1">
    <citation type="submission" date="2020-02" db="EMBL/GenBank/DDBJ databases">
        <authorList>
            <person name="Chen W.-M."/>
        </authorList>
    </citation>
    <scope>NUCLEOTIDE SEQUENCE [LARGE SCALE GENOMIC DNA]</scope>
    <source>
        <strain evidence="4 5">TWA-26</strain>
    </source>
</reference>
<accession>A0ABX0IFR5</accession>
<evidence type="ECO:0000259" key="2">
    <source>
        <dbReference type="PROSITE" id="PS50110"/>
    </source>
</evidence>
<dbReference type="PROSITE" id="PS50110">
    <property type="entry name" value="RESPONSE_REGULATORY"/>
    <property type="match status" value="1"/>
</dbReference>
<organism evidence="4 5">
    <name type="scientific">Flavobacterium celericrescens</name>
    <dbReference type="NCBI Taxonomy" id="2709780"/>
    <lineage>
        <taxon>Bacteria</taxon>
        <taxon>Pseudomonadati</taxon>
        <taxon>Bacteroidota</taxon>
        <taxon>Flavobacteriia</taxon>
        <taxon>Flavobacteriales</taxon>
        <taxon>Flavobacteriaceae</taxon>
        <taxon>Flavobacterium</taxon>
    </lineage>
</organism>
<evidence type="ECO:0000313" key="4">
    <source>
        <dbReference type="EMBL" id="NHM05075.1"/>
    </source>
</evidence>
<dbReference type="Gene3D" id="2.40.50.1020">
    <property type="entry name" value="LytTr DNA-binding domain"/>
    <property type="match status" value="1"/>
</dbReference>
<sequence>MKLIKALLIDDDLDAIQQIKKFGEENAVIISVCGFSNTLQESIEFIKEAKPELIFFNPSIENLAHFNSLKELDFNIPKFIFISKDEKDAFQAFKHNAIDFLKKPLDFNDLIVSLYKVIKNIEMEISFQDQKLNQINSINSSSQNNGFLAISSTDKIELIKVDDIVFCRADGKYTEFVLSNGTKILSSKNLGEYNNVLTYNYFFRIHHSYVINIKHISKITKKDGLYCEFTNGVALPIAKRRQEEFIKFIKL</sequence>
<dbReference type="SUPFAM" id="SSF52172">
    <property type="entry name" value="CheY-like"/>
    <property type="match status" value="1"/>
</dbReference>
<dbReference type="RefSeq" id="WP_166237099.1">
    <property type="nucleotide sequence ID" value="NZ_JAAJBV010000007.1"/>
</dbReference>
<dbReference type="Pfam" id="PF00072">
    <property type="entry name" value="Response_reg"/>
    <property type="match status" value="1"/>
</dbReference>